<reference evidence="2" key="1">
    <citation type="submission" date="2020-09" db="EMBL/GenBank/DDBJ databases">
        <title>New species isolated from human feces.</title>
        <authorList>
            <person name="Kitahara M."/>
            <person name="Shigeno Y."/>
            <person name="Shime M."/>
            <person name="Matsumoto Y."/>
            <person name="Nakamura S."/>
            <person name="Motooka D."/>
            <person name="Fukuoka S."/>
            <person name="Nishikawa H."/>
            <person name="Benno Y."/>
        </authorList>
    </citation>
    <scope>NUCLEOTIDE SEQUENCE</scope>
    <source>
        <strain evidence="2">MM35</strain>
    </source>
</reference>
<sequence length="55" mass="6316">MYISPGSWHTKGVHSSEKEVLSMAKNNQNKNQNQNQNKNGKNENQEQNKQAKECN</sequence>
<feature type="compositionally biased region" description="Basic and acidic residues" evidence="1">
    <location>
        <begin position="40"/>
        <end position="55"/>
    </location>
</feature>
<dbReference type="AlphaFoldDB" id="A0A810PMK1"/>
<dbReference type="KEGG" id="vfa:MM35RIKEN_02100"/>
<evidence type="ECO:0000313" key="2">
    <source>
        <dbReference type="EMBL" id="BCK78018.1"/>
    </source>
</evidence>
<accession>A0A810PMK1</accession>
<feature type="compositionally biased region" description="Low complexity" evidence="1">
    <location>
        <begin position="25"/>
        <end position="39"/>
    </location>
</feature>
<protein>
    <submittedName>
        <fullName evidence="2">Uncharacterized protein</fullName>
    </submittedName>
</protein>
<dbReference type="EMBL" id="AP023415">
    <property type="protein sequence ID" value="BCK78018.1"/>
    <property type="molecule type" value="Genomic_DNA"/>
</dbReference>
<organism evidence="2 3">
    <name type="scientific">Vescimonas fastidiosa</name>
    <dbReference type="NCBI Taxonomy" id="2714353"/>
    <lineage>
        <taxon>Bacteria</taxon>
        <taxon>Bacillati</taxon>
        <taxon>Bacillota</taxon>
        <taxon>Clostridia</taxon>
        <taxon>Eubacteriales</taxon>
        <taxon>Oscillospiraceae</taxon>
        <taxon>Vescimonas</taxon>
    </lineage>
</organism>
<evidence type="ECO:0000256" key="1">
    <source>
        <dbReference type="SAM" id="MobiDB-lite"/>
    </source>
</evidence>
<feature type="region of interest" description="Disordered" evidence="1">
    <location>
        <begin position="1"/>
        <end position="55"/>
    </location>
</feature>
<gene>
    <name evidence="2" type="ORF">MM35RIKEN_02100</name>
</gene>
<keyword evidence="3" id="KW-1185">Reference proteome</keyword>
<dbReference type="Proteomes" id="UP000681343">
    <property type="component" value="Chromosome"/>
</dbReference>
<evidence type="ECO:0000313" key="3">
    <source>
        <dbReference type="Proteomes" id="UP000681343"/>
    </source>
</evidence>
<name>A0A810PMK1_9FIRM</name>
<proteinExistence type="predicted"/>